<name>A0A917CWS6_9GAMM</name>
<dbReference type="Pfam" id="PF00534">
    <property type="entry name" value="Glycos_transf_1"/>
    <property type="match status" value="1"/>
</dbReference>
<dbReference type="AlphaFoldDB" id="A0A917CWS6"/>
<comment type="catalytic activity">
    <reaction evidence="6">
        <text>queuosine(34) in tRNA(Asp) + GDP-alpha-D-mannose = O-4''-alpha-D-mannosylqueuosine(34) in tRNA(Asp) + GDP + H(+)</text>
        <dbReference type="Rhea" id="RHEA:12885"/>
        <dbReference type="Rhea" id="RHEA-COMP:18572"/>
        <dbReference type="Rhea" id="RHEA-COMP:18581"/>
        <dbReference type="ChEBI" id="CHEBI:15378"/>
        <dbReference type="ChEBI" id="CHEBI:57527"/>
        <dbReference type="ChEBI" id="CHEBI:58189"/>
        <dbReference type="ChEBI" id="CHEBI:194431"/>
        <dbReference type="ChEBI" id="CHEBI:194442"/>
        <dbReference type="EC" id="2.4.1.110"/>
    </reaction>
    <physiologicalReaction direction="left-to-right" evidence="6">
        <dbReference type="Rhea" id="RHEA:12886"/>
    </physiologicalReaction>
</comment>
<evidence type="ECO:0000313" key="10">
    <source>
        <dbReference type="Proteomes" id="UP000605253"/>
    </source>
</evidence>
<dbReference type="Proteomes" id="UP000605253">
    <property type="component" value="Unassembled WGS sequence"/>
</dbReference>
<evidence type="ECO:0000256" key="3">
    <source>
        <dbReference type="ARBA" id="ARBA00022679"/>
    </source>
</evidence>
<evidence type="ECO:0000256" key="5">
    <source>
        <dbReference type="ARBA" id="ARBA00044539"/>
    </source>
</evidence>
<keyword evidence="2" id="KW-0328">Glycosyltransferase</keyword>
<dbReference type="Pfam" id="PF12038">
    <property type="entry name" value="QTMAN_N"/>
    <property type="match status" value="1"/>
</dbReference>
<dbReference type="InterPro" id="IPR051862">
    <property type="entry name" value="GT-like_domain_containing_1"/>
</dbReference>
<dbReference type="PANTHER" id="PTHR13615:SF3">
    <property type="entry name" value="GLYCOSYLTRANSFERASE-LIKE DOMAIN-CONTAINING PROTEIN 1"/>
    <property type="match status" value="1"/>
</dbReference>
<dbReference type="CDD" id="cd01635">
    <property type="entry name" value="Glycosyltransferase_GTB-type"/>
    <property type="match status" value="1"/>
</dbReference>
<organism evidence="9 10">
    <name type="scientific">Marinicella pacifica</name>
    <dbReference type="NCBI Taxonomy" id="1171543"/>
    <lineage>
        <taxon>Bacteria</taxon>
        <taxon>Pseudomonadati</taxon>
        <taxon>Pseudomonadota</taxon>
        <taxon>Gammaproteobacteria</taxon>
        <taxon>Lysobacterales</taxon>
        <taxon>Marinicellaceae</taxon>
        <taxon>Marinicella</taxon>
    </lineage>
</organism>
<gene>
    <name evidence="9" type="ORF">GCM10011365_22860</name>
</gene>
<evidence type="ECO:0000256" key="2">
    <source>
        <dbReference type="ARBA" id="ARBA00022676"/>
    </source>
</evidence>
<comment type="caution">
    <text evidence="9">The sequence shown here is derived from an EMBL/GenBank/DDBJ whole genome shotgun (WGS) entry which is preliminary data.</text>
</comment>
<dbReference type="Gene3D" id="3.40.50.2000">
    <property type="entry name" value="Glycogen Phosphorylase B"/>
    <property type="match status" value="1"/>
</dbReference>
<dbReference type="InterPro" id="IPR022701">
    <property type="entry name" value="QTMAN_N"/>
</dbReference>
<dbReference type="PANTHER" id="PTHR13615">
    <property type="entry name" value="GLYCOSYLTRANSFERASE-LIKE 1"/>
    <property type="match status" value="1"/>
</dbReference>
<dbReference type="GO" id="GO:0016438">
    <property type="term" value="F:tRNA-queuosine(34) beta-mannosyltransferase activity"/>
    <property type="evidence" value="ECO:0007669"/>
    <property type="project" value="UniProtKB-EC"/>
</dbReference>
<protein>
    <recommendedName>
        <fullName evidence="5">tRNA-queuosine alpha-mannosyltransferase</fullName>
        <ecNumber evidence="4">2.4.1.110</ecNumber>
    </recommendedName>
</protein>
<sequence>MKKRVLLLSAYDAESHRYWHQNLSRHLDNIEWHILSLNDRFFSWRMAANALIFKNLHDARLQQKYDLLIATSMTDLTAVRGFYPHLASIPNLLYFHENQFAYPHNPRQTGIAEVCLKNLTAAYLADELVFNSAYNRRSFFDGALQFLKKMPDGVPRNFLTALRAKSRLLPVPIADDCQPLKTPFKSDALQVVWNHRWEHDKGPETLLALIRLSHDLPIKFHILGRAFKKIPKAMQTIKDKHANQCLTLGYVDNRADYIHVLQHADVVLSTADHDFQGVAMLEAVACGCRPLAPNHLVYPDLYPPENLYPVIPAEPEKQARAIFAKLQQACELKAVSHNLSWRHCHDNYRQWIKQWL</sequence>
<feature type="domain" description="tRNA-queuosine alpha-mannosyltransferase N-terminal" evidence="8">
    <location>
        <begin position="4"/>
        <end position="173"/>
    </location>
</feature>
<keyword evidence="10" id="KW-1185">Reference proteome</keyword>
<reference evidence="9" key="2">
    <citation type="submission" date="2020-09" db="EMBL/GenBank/DDBJ databases">
        <authorList>
            <person name="Sun Q."/>
            <person name="Zhou Y."/>
        </authorList>
    </citation>
    <scope>NUCLEOTIDE SEQUENCE</scope>
    <source>
        <strain evidence="9">CGMCC 1.12181</strain>
    </source>
</reference>
<dbReference type="EMBL" id="BMEO01000013">
    <property type="protein sequence ID" value="GGG01006.1"/>
    <property type="molecule type" value="Genomic_DNA"/>
</dbReference>
<feature type="domain" description="Glycosyl transferase family 1" evidence="7">
    <location>
        <begin position="183"/>
        <end position="304"/>
    </location>
</feature>
<reference evidence="9" key="1">
    <citation type="journal article" date="2014" name="Int. J. Syst. Evol. Microbiol.">
        <title>Complete genome sequence of Corynebacterium casei LMG S-19264T (=DSM 44701T), isolated from a smear-ripened cheese.</title>
        <authorList>
            <consortium name="US DOE Joint Genome Institute (JGI-PGF)"/>
            <person name="Walter F."/>
            <person name="Albersmeier A."/>
            <person name="Kalinowski J."/>
            <person name="Ruckert C."/>
        </authorList>
    </citation>
    <scope>NUCLEOTIDE SEQUENCE</scope>
    <source>
        <strain evidence="9">CGMCC 1.12181</strain>
    </source>
</reference>
<proteinExistence type="inferred from homology"/>
<dbReference type="SUPFAM" id="SSF53756">
    <property type="entry name" value="UDP-Glycosyltransferase/glycogen phosphorylase"/>
    <property type="match status" value="1"/>
</dbReference>
<evidence type="ECO:0000256" key="1">
    <source>
        <dbReference type="ARBA" id="ARBA00009481"/>
    </source>
</evidence>
<dbReference type="RefSeq" id="WP_188365888.1">
    <property type="nucleotide sequence ID" value="NZ_BAABJF010000031.1"/>
</dbReference>
<evidence type="ECO:0000256" key="4">
    <source>
        <dbReference type="ARBA" id="ARBA00044517"/>
    </source>
</evidence>
<keyword evidence="3 9" id="KW-0808">Transferase</keyword>
<evidence type="ECO:0000313" key="9">
    <source>
        <dbReference type="EMBL" id="GGG01006.1"/>
    </source>
</evidence>
<accession>A0A917CWS6</accession>
<dbReference type="EC" id="2.4.1.110" evidence="4"/>
<dbReference type="InterPro" id="IPR001296">
    <property type="entry name" value="Glyco_trans_1"/>
</dbReference>
<comment type="similarity">
    <text evidence="1">Belongs to the glycosyltransferase group 1 family. Glycosyltransferase 4 subfamily.</text>
</comment>
<evidence type="ECO:0000256" key="6">
    <source>
        <dbReference type="ARBA" id="ARBA00048439"/>
    </source>
</evidence>
<evidence type="ECO:0000259" key="8">
    <source>
        <dbReference type="Pfam" id="PF12038"/>
    </source>
</evidence>
<evidence type="ECO:0000259" key="7">
    <source>
        <dbReference type="Pfam" id="PF00534"/>
    </source>
</evidence>